<dbReference type="PANTHER" id="PTHR12861:SF3">
    <property type="entry name" value="TRANSLOCON-ASSOCIATED PROTEIN SUBUNIT BETA"/>
    <property type="match status" value="1"/>
</dbReference>
<evidence type="ECO:0000256" key="7">
    <source>
        <dbReference type="ARBA" id="ARBA00022824"/>
    </source>
</evidence>
<evidence type="ECO:0000256" key="11">
    <source>
        <dbReference type="PIRNR" id="PIRNR016400"/>
    </source>
</evidence>
<evidence type="ECO:0000313" key="14">
    <source>
        <dbReference type="EMBL" id="ALC43181.1"/>
    </source>
</evidence>
<dbReference type="AlphaFoldDB" id="A0A0M5JAY6"/>
<dbReference type="EMBL" id="CP012525">
    <property type="protein sequence ID" value="ALC43181.1"/>
    <property type="molecule type" value="Genomic_DNA"/>
</dbReference>
<comment type="function">
    <text evidence="1 11">TRAP proteins are part of a complex whose function is to bind calcium to the ER membrane and thereby regulate the retention of ER resident proteins.</text>
</comment>
<evidence type="ECO:0000256" key="12">
    <source>
        <dbReference type="SAM" id="Phobius"/>
    </source>
</evidence>
<dbReference type="Proteomes" id="UP000494163">
    <property type="component" value="Chromosome 3L"/>
</dbReference>
<dbReference type="OrthoDB" id="5860827at2759"/>
<feature type="signal peptide" evidence="13">
    <location>
        <begin position="1"/>
        <end position="20"/>
    </location>
</feature>
<keyword evidence="10" id="KW-0325">Glycoprotein</keyword>
<dbReference type="InterPro" id="IPR008856">
    <property type="entry name" value="TRAP_beta"/>
</dbReference>
<dbReference type="OMA" id="ILWHSSK"/>
<keyword evidence="9 11" id="KW-0472">Membrane</keyword>
<evidence type="ECO:0000256" key="10">
    <source>
        <dbReference type="ARBA" id="ARBA00023180"/>
    </source>
</evidence>
<dbReference type="STRING" id="30019.A0A0M5JAY6"/>
<gene>
    <name evidence="14" type="ORF">Dbus_chr3Lg347</name>
</gene>
<name>A0A0M5JAY6_DROBS</name>
<protein>
    <recommendedName>
        <fullName evidence="4 11">Translocon-associated protein subunit beta</fullName>
        <shortName evidence="11">TRAP-beta</shortName>
    </recommendedName>
    <alternativeName>
        <fullName evidence="11">Signal sequence receptor subunit beta</fullName>
    </alternativeName>
</protein>
<keyword evidence="15" id="KW-1185">Reference proteome</keyword>
<dbReference type="PIRSF" id="PIRSF016400">
    <property type="entry name" value="TRAP_beta"/>
    <property type="match status" value="1"/>
</dbReference>
<feature type="transmembrane region" description="Helical" evidence="12">
    <location>
        <begin position="153"/>
        <end position="174"/>
    </location>
</feature>
<keyword evidence="6 13" id="KW-0732">Signal</keyword>
<sequence>MLRKTLALCALFAVLSVCVSEDETRARLLVSKQILNKYLVEKSDVLVRYTIFNVGNGAATSVQLVDNGFHPDAFEVVGGQPTATVDRIAPQTNFTHVLVVRPKAFGYFNFTAAEVSYKPVEEAETLQLAISSEPGEGGIVNLNEYNKRFSSHFFDWVAFAIMTLPSLAIPFILWHSSKSKYERHGKNKKH</sequence>
<organism evidence="14 15">
    <name type="scientific">Drosophila busckii</name>
    <name type="common">Fruit fly</name>
    <dbReference type="NCBI Taxonomy" id="30019"/>
    <lineage>
        <taxon>Eukaryota</taxon>
        <taxon>Metazoa</taxon>
        <taxon>Ecdysozoa</taxon>
        <taxon>Arthropoda</taxon>
        <taxon>Hexapoda</taxon>
        <taxon>Insecta</taxon>
        <taxon>Pterygota</taxon>
        <taxon>Neoptera</taxon>
        <taxon>Endopterygota</taxon>
        <taxon>Diptera</taxon>
        <taxon>Brachycera</taxon>
        <taxon>Muscomorpha</taxon>
        <taxon>Ephydroidea</taxon>
        <taxon>Drosophilidae</taxon>
        <taxon>Drosophila</taxon>
    </lineage>
</organism>
<accession>A0A0M5JAY6</accession>
<evidence type="ECO:0000256" key="5">
    <source>
        <dbReference type="ARBA" id="ARBA00022692"/>
    </source>
</evidence>
<comment type="similarity">
    <text evidence="3 11">Belongs to the TRAP-beta family.</text>
</comment>
<dbReference type="Pfam" id="PF05753">
    <property type="entry name" value="TRAP_beta"/>
    <property type="match status" value="1"/>
</dbReference>
<comment type="subcellular location">
    <subcellularLocation>
        <location evidence="2">Endoplasmic reticulum membrane</location>
        <topology evidence="2">Single-pass type I membrane protein</topology>
    </subcellularLocation>
</comment>
<evidence type="ECO:0000256" key="3">
    <source>
        <dbReference type="ARBA" id="ARBA00005610"/>
    </source>
</evidence>
<dbReference type="GO" id="GO:0005789">
    <property type="term" value="C:endoplasmic reticulum membrane"/>
    <property type="evidence" value="ECO:0007669"/>
    <property type="project" value="UniProtKB-SubCell"/>
</dbReference>
<dbReference type="PANTHER" id="PTHR12861">
    <property type="entry name" value="TRANSLOCON-ASSOCIATED PROTEIN, BETA SUBUNIT PRECURSOR TRAP-BETA SIGNAL SEQUENCE RECEPTOR BETA SUBUNIT"/>
    <property type="match status" value="1"/>
</dbReference>
<evidence type="ECO:0000256" key="8">
    <source>
        <dbReference type="ARBA" id="ARBA00022989"/>
    </source>
</evidence>
<keyword evidence="5 12" id="KW-0812">Transmembrane</keyword>
<reference evidence="14 15" key="1">
    <citation type="submission" date="2015-08" db="EMBL/GenBank/DDBJ databases">
        <title>Ancestral chromatin configuration constrains chromatin evolution on differentiating sex chromosomes in Drosophila.</title>
        <authorList>
            <person name="Zhou Q."/>
            <person name="Bachtrog D."/>
        </authorList>
    </citation>
    <scope>NUCLEOTIDE SEQUENCE [LARGE SCALE GENOMIC DNA]</scope>
    <source>
        <tissue evidence="14">Whole larvae</tissue>
    </source>
</reference>
<evidence type="ECO:0000256" key="6">
    <source>
        <dbReference type="ARBA" id="ARBA00022729"/>
    </source>
</evidence>
<evidence type="ECO:0000256" key="13">
    <source>
        <dbReference type="SAM" id="SignalP"/>
    </source>
</evidence>
<evidence type="ECO:0000313" key="15">
    <source>
        <dbReference type="Proteomes" id="UP000494163"/>
    </source>
</evidence>
<evidence type="ECO:0000256" key="4">
    <source>
        <dbReference type="ARBA" id="ARBA00021110"/>
    </source>
</evidence>
<feature type="chain" id="PRO_5005803652" description="Translocon-associated protein subunit beta" evidence="13">
    <location>
        <begin position="21"/>
        <end position="190"/>
    </location>
</feature>
<evidence type="ECO:0000256" key="9">
    <source>
        <dbReference type="ARBA" id="ARBA00023136"/>
    </source>
</evidence>
<keyword evidence="8 12" id="KW-1133">Transmembrane helix</keyword>
<evidence type="ECO:0000256" key="1">
    <source>
        <dbReference type="ARBA" id="ARBA00002838"/>
    </source>
</evidence>
<proteinExistence type="inferred from homology"/>
<evidence type="ECO:0000256" key="2">
    <source>
        <dbReference type="ARBA" id="ARBA00004115"/>
    </source>
</evidence>
<comment type="subunit">
    <text evidence="11">Heterotetramer of TRAP-alpha, TRAP-beta, TRAP-delta and TRAP-gamma.</text>
</comment>
<keyword evidence="7 11" id="KW-0256">Endoplasmic reticulum</keyword>